<evidence type="ECO:0000313" key="3">
    <source>
        <dbReference type="EMBL" id="CAL0319487.1"/>
    </source>
</evidence>
<sequence length="666" mass="75499">MEIGIEKMEEDRKMLNSNVLSNNSVAENCRCVKLEEQIKKAEAQCAELEFELQKKNEHCEALTAKLVVVEVEKFAVEDELKVLRVSSEGFKAKNEVANEKEREVERIVDLTDDSEVAQLMTENTVLECEKKKAETEVEIWKQRYKNLESWALQFGLGSGSYYQENNGKKKHHEQINNEDCWHQGANLDSKVCPVRKFREHLTFEIEDSPLKKMTPSTPPVSVIDIDAINDGPNISQHPFLHRKGSENVAVSMSFVGENRKMSSSSYAQNNEEDLNSGDDVPLVPIPKRKRTCNVVTSESEQDDDDNDNVPLCKRESINVPEVSPDQVKCDINGKISRNTYVQNNEGCLNFGDDDPLVAIPKRRRAFNVVTSESEHDDDDDDVPLSKLMRMHIPEVSLDQVRCDINSSVTVATSADDKATSTIKGRQHLVPLRKCKRKVQEGKNSSRRSNKAKHQENITTDDVNAASESEDDLSGCEDKDLSDFIVDDSDESNCDDTSSRSQNVYNDLVDTDYSNSQDVPDNDTDSDSQDVSDGDMDYSKILSQIQRKKDHIVEWEYEADMLAAFGKDPELCMKAVCVLYRQQTEDEQMSKGALHRNGRGFNKLDADRGCNLAEFLTDGAPYGGLKKTVKELQQYDPDAIELCRTLADRYSKQLYEIYKNKEDRFFP</sequence>
<dbReference type="Proteomes" id="UP001497480">
    <property type="component" value="Unassembled WGS sequence"/>
</dbReference>
<proteinExistence type="predicted"/>
<reference evidence="3 4" key="1">
    <citation type="submission" date="2024-03" db="EMBL/GenBank/DDBJ databases">
        <authorList>
            <person name="Martinez-Hernandez J."/>
        </authorList>
    </citation>
    <scope>NUCLEOTIDE SEQUENCE [LARGE SCALE GENOMIC DNA]</scope>
</reference>
<dbReference type="AlphaFoldDB" id="A0AAV1XEE7"/>
<evidence type="ECO:0000256" key="2">
    <source>
        <dbReference type="SAM" id="MobiDB-lite"/>
    </source>
</evidence>
<dbReference type="EMBL" id="CAXHTB010000014">
    <property type="protein sequence ID" value="CAL0319487.1"/>
    <property type="molecule type" value="Genomic_DNA"/>
</dbReference>
<feature type="region of interest" description="Disordered" evidence="2">
    <location>
        <begin position="509"/>
        <end position="534"/>
    </location>
</feature>
<name>A0AAV1XEE7_LUPLU</name>
<gene>
    <name evidence="3" type="ORF">LLUT_LOCUS20547</name>
</gene>
<feature type="region of interest" description="Disordered" evidence="2">
    <location>
        <begin position="292"/>
        <end position="311"/>
    </location>
</feature>
<comment type="caution">
    <text evidence="3">The sequence shown here is derived from an EMBL/GenBank/DDBJ whole genome shotgun (WGS) entry which is preliminary data.</text>
</comment>
<dbReference type="PANTHER" id="PTHR34380">
    <property type="entry name" value="BNAA03G12380D PROTEIN"/>
    <property type="match status" value="1"/>
</dbReference>
<feature type="coiled-coil region" evidence="1">
    <location>
        <begin position="93"/>
        <end position="143"/>
    </location>
</feature>
<feature type="region of interest" description="Disordered" evidence="2">
    <location>
        <begin position="261"/>
        <end position="285"/>
    </location>
</feature>
<evidence type="ECO:0000256" key="1">
    <source>
        <dbReference type="SAM" id="Coils"/>
    </source>
</evidence>
<accession>A0AAV1XEE7</accession>
<protein>
    <submittedName>
        <fullName evidence="3">Uncharacterized protein</fullName>
    </submittedName>
</protein>
<dbReference type="PANTHER" id="PTHR34380:SF1">
    <property type="entry name" value="OS01G0221300 PROTEIN"/>
    <property type="match status" value="1"/>
</dbReference>
<feature type="coiled-coil region" evidence="1">
    <location>
        <begin position="24"/>
        <end position="65"/>
    </location>
</feature>
<keyword evidence="4" id="KW-1185">Reference proteome</keyword>
<organism evidence="3 4">
    <name type="scientific">Lupinus luteus</name>
    <name type="common">European yellow lupine</name>
    <dbReference type="NCBI Taxonomy" id="3873"/>
    <lineage>
        <taxon>Eukaryota</taxon>
        <taxon>Viridiplantae</taxon>
        <taxon>Streptophyta</taxon>
        <taxon>Embryophyta</taxon>
        <taxon>Tracheophyta</taxon>
        <taxon>Spermatophyta</taxon>
        <taxon>Magnoliopsida</taxon>
        <taxon>eudicotyledons</taxon>
        <taxon>Gunneridae</taxon>
        <taxon>Pentapetalae</taxon>
        <taxon>rosids</taxon>
        <taxon>fabids</taxon>
        <taxon>Fabales</taxon>
        <taxon>Fabaceae</taxon>
        <taxon>Papilionoideae</taxon>
        <taxon>50 kb inversion clade</taxon>
        <taxon>genistoids sensu lato</taxon>
        <taxon>core genistoids</taxon>
        <taxon>Genisteae</taxon>
        <taxon>Lupinus</taxon>
    </lineage>
</organism>
<feature type="compositionally biased region" description="Acidic residues" evidence="2">
    <location>
        <begin position="519"/>
        <end position="534"/>
    </location>
</feature>
<feature type="region of interest" description="Disordered" evidence="2">
    <location>
        <begin position="434"/>
        <end position="479"/>
    </location>
</feature>
<evidence type="ECO:0000313" key="4">
    <source>
        <dbReference type="Proteomes" id="UP001497480"/>
    </source>
</evidence>
<keyword evidence="1" id="KW-0175">Coiled coil</keyword>